<keyword evidence="2" id="KW-1185">Reference proteome</keyword>
<comment type="caution">
    <text evidence="1">The sequence shown here is derived from an EMBL/GenBank/DDBJ whole genome shotgun (WGS) entry which is preliminary data.</text>
</comment>
<evidence type="ECO:0008006" key="3">
    <source>
        <dbReference type="Google" id="ProtNLM"/>
    </source>
</evidence>
<evidence type="ECO:0000313" key="2">
    <source>
        <dbReference type="Proteomes" id="UP000295455"/>
    </source>
</evidence>
<dbReference type="SUPFAM" id="SSF46955">
    <property type="entry name" value="Putative DNA-binding domain"/>
    <property type="match status" value="1"/>
</dbReference>
<name>A0A4R1RAB5_9FLAO</name>
<gene>
    <name evidence="1" type="ORF">EV196_11262</name>
</gene>
<dbReference type="InterPro" id="IPR009061">
    <property type="entry name" value="DNA-bd_dom_put_sf"/>
</dbReference>
<reference evidence="1 2" key="1">
    <citation type="submission" date="2019-03" db="EMBL/GenBank/DDBJ databases">
        <title>Genomic Encyclopedia of Type Strains, Phase IV (KMG-IV): sequencing the most valuable type-strain genomes for metagenomic binning, comparative biology and taxonomic classification.</title>
        <authorList>
            <person name="Goeker M."/>
        </authorList>
    </citation>
    <scope>NUCLEOTIDE SEQUENCE [LARGE SCALE GENOMIC DNA]</scope>
    <source>
        <strain evidence="1 2">DSM 18792</strain>
    </source>
</reference>
<dbReference type="Proteomes" id="UP000295455">
    <property type="component" value="Unassembled WGS sequence"/>
</dbReference>
<organism evidence="1 2">
    <name type="scientific">Mariniflexile fucanivorans</name>
    <dbReference type="NCBI Taxonomy" id="264023"/>
    <lineage>
        <taxon>Bacteria</taxon>
        <taxon>Pseudomonadati</taxon>
        <taxon>Bacteroidota</taxon>
        <taxon>Flavobacteriia</taxon>
        <taxon>Flavobacteriales</taxon>
        <taxon>Flavobacteriaceae</taxon>
        <taxon>Mariniflexile</taxon>
    </lineage>
</organism>
<dbReference type="RefSeq" id="WP_132219384.1">
    <property type="nucleotide sequence ID" value="NZ_OX156936.1"/>
</dbReference>
<accession>A0A4R1RAB5</accession>
<dbReference type="EMBL" id="SLUP01000012">
    <property type="protein sequence ID" value="TCL62665.1"/>
    <property type="molecule type" value="Genomic_DNA"/>
</dbReference>
<protein>
    <recommendedName>
        <fullName evidence="3">Helix-turn-helix protein</fullName>
    </recommendedName>
</protein>
<sequence>MKRIYVMNGDGTQEYIPIHSQEKQIFKIGSEPSTNSSNSKPEDTLLTISDLTEKFSVSRLTIYFWIRKYLLKRISIQGRVLFYPNDIRTLIDNKKLVG</sequence>
<dbReference type="AlphaFoldDB" id="A0A4R1RAB5"/>
<evidence type="ECO:0000313" key="1">
    <source>
        <dbReference type="EMBL" id="TCL62665.1"/>
    </source>
</evidence>
<dbReference type="OrthoDB" id="1097811at2"/>
<proteinExistence type="predicted"/>